<proteinExistence type="predicted"/>
<dbReference type="GO" id="GO:0048167">
    <property type="term" value="P:regulation of synaptic plasticity"/>
    <property type="evidence" value="ECO:0007669"/>
    <property type="project" value="TreeGrafter"/>
</dbReference>
<organism evidence="2 3">
    <name type="scientific">Stegodyphus mimosarum</name>
    <name type="common">African social velvet spider</name>
    <dbReference type="NCBI Taxonomy" id="407821"/>
    <lineage>
        <taxon>Eukaryota</taxon>
        <taxon>Metazoa</taxon>
        <taxon>Ecdysozoa</taxon>
        <taxon>Arthropoda</taxon>
        <taxon>Chelicerata</taxon>
        <taxon>Arachnida</taxon>
        <taxon>Araneae</taxon>
        <taxon>Araneomorphae</taxon>
        <taxon>Entelegynae</taxon>
        <taxon>Eresoidea</taxon>
        <taxon>Eresidae</taxon>
        <taxon>Stegodyphus</taxon>
    </lineage>
</organism>
<dbReference type="EMBL" id="KK115143">
    <property type="protein sequence ID" value="KFM64268.1"/>
    <property type="molecule type" value="Genomic_DNA"/>
</dbReference>
<dbReference type="GO" id="GO:0048788">
    <property type="term" value="C:cytoskeleton of presynaptic active zone"/>
    <property type="evidence" value="ECO:0007669"/>
    <property type="project" value="TreeGrafter"/>
</dbReference>
<dbReference type="GO" id="GO:0048791">
    <property type="term" value="P:calcium ion-regulated exocytosis of neurotransmitter"/>
    <property type="evidence" value="ECO:0007669"/>
    <property type="project" value="TreeGrafter"/>
</dbReference>
<dbReference type="GO" id="GO:0044325">
    <property type="term" value="F:transmembrane transporter binding"/>
    <property type="evidence" value="ECO:0007669"/>
    <property type="project" value="TreeGrafter"/>
</dbReference>
<feature type="compositionally biased region" description="Basic residues" evidence="1">
    <location>
        <begin position="89"/>
        <end position="101"/>
    </location>
</feature>
<feature type="non-terminal residue" evidence="2">
    <location>
        <position position="133"/>
    </location>
</feature>
<reference evidence="2 3" key="1">
    <citation type="submission" date="2013-11" db="EMBL/GenBank/DDBJ databases">
        <title>Genome sequencing of Stegodyphus mimosarum.</title>
        <authorList>
            <person name="Bechsgaard J."/>
        </authorList>
    </citation>
    <scope>NUCLEOTIDE SEQUENCE [LARGE SCALE GENOMIC DNA]</scope>
</reference>
<gene>
    <name evidence="2" type="ORF">X975_20075</name>
</gene>
<accession>A0A087TGM9</accession>
<feature type="compositionally biased region" description="Basic and acidic residues" evidence="1">
    <location>
        <begin position="10"/>
        <end position="47"/>
    </location>
</feature>
<dbReference type="InterPro" id="IPR039032">
    <property type="entry name" value="Rim-like"/>
</dbReference>
<keyword evidence="3" id="KW-1185">Reference proteome</keyword>
<evidence type="ECO:0000313" key="2">
    <source>
        <dbReference type="EMBL" id="KFM64268.1"/>
    </source>
</evidence>
<dbReference type="GO" id="GO:0042391">
    <property type="term" value="P:regulation of membrane potential"/>
    <property type="evidence" value="ECO:0007669"/>
    <property type="project" value="TreeGrafter"/>
</dbReference>
<dbReference type="GO" id="GO:0031267">
    <property type="term" value="F:small GTPase binding"/>
    <property type="evidence" value="ECO:0007669"/>
    <property type="project" value="InterPro"/>
</dbReference>
<dbReference type="Proteomes" id="UP000054359">
    <property type="component" value="Unassembled WGS sequence"/>
</dbReference>
<dbReference type="OrthoDB" id="420032at2759"/>
<name>A0A087TGM9_STEMI</name>
<evidence type="ECO:0000313" key="3">
    <source>
        <dbReference type="Proteomes" id="UP000054359"/>
    </source>
</evidence>
<dbReference type="STRING" id="407821.A0A087TGM9"/>
<dbReference type="AlphaFoldDB" id="A0A087TGM9"/>
<dbReference type="PANTHER" id="PTHR12157:SF21">
    <property type="entry name" value="RAB3 INTERACTING MOLECULE, ISOFORM F"/>
    <property type="match status" value="1"/>
</dbReference>
<feature type="compositionally biased region" description="Polar residues" evidence="1">
    <location>
        <begin position="71"/>
        <end position="82"/>
    </location>
</feature>
<dbReference type="PANTHER" id="PTHR12157">
    <property type="entry name" value="REGULATING SYNAPTIC MEMBRANE EXOCYTOSIS PROTEIN"/>
    <property type="match status" value="1"/>
</dbReference>
<sequence length="133" mass="14973">MSMGGGVGGEDWKETSVKREYDVHSSGDDPRLRLHPVRSGDDRRNHLDPCYASDGRGRGHNNRKKVESVVRNDSLSSDQSESVRPPPPKPHKNKRGRKLRQRSLSSSDDEIRSTPECSSCEERDDESESISEK</sequence>
<protein>
    <submittedName>
        <fullName evidence="2">Regulating synaptic membrane exocytosis protein 2</fullName>
    </submittedName>
</protein>
<evidence type="ECO:0000256" key="1">
    <source>
        <dbReference type="SAM" id="MobiDB-lite"/>
    </source>
</evidence>
<feature type="region of interest" description="Disordered" evidence="1">
    <location>
        <begin position="1"/>
        <end position="133"/>
    </location>
</feature>
<dbReference type="GO" id="GO:0042734">
    <property type="term" value="C:presynaptic membrane"/>
    <property type="evidence" value="ECO:0007669"/>
    <property type="project" value="TreeGrafter"/>
</dbReference>
<feature type="compositionally biased region" description="Acidic residues" evidence="1">
    <location>
        <begin position="122"/>
        <end position="133"/>
    </location>
</feature>
<dbReference type="GO" id="GO:0050806">
    <property type="term" value="P:positive regulation of synaptic transmission"/>
    <property type="evidence" value="ECO:0007669"/>
    <property type="project" value="TreeGrafter"/>
</dbReference>